<reference evidence="1 2" key="1">
    <citation type="submission" date="2020-08" db="EMBL/GenBank/DDBJ databases">
        <title>Genomic Encyclopedia of Type Strains, Phase IV (KMG-V): Genome sequencing to study the core and pangenomes of soil and plant-associated prokaryotes.</title>
        <authorList>
            <person name="Whitman W."/>
        </authorList>
    </citation>
    <scope>NUCLEOTIDE SEQUENCE [LARGE SCALE GENOMIC DNA]</scope>
    <source>
        <strain evidence="1 2">JPY158</strain>
    </source>
</reference>
<organism evidence="1 2">
    <name type="scientific">Paraburkholderia atlantica</name>
    <dbReference type="NCBI Taxonomy" id="2654982"/>
    <lineage>
        <taxon>Bacteria</taxon>
        <taxon>Pseudomonadati</taxon>
        <taxon>Pseudomonadota</taxon>
        <taxon>Betaproteobacteria</taxon>
        <taxon>Burkholderiales</taxon>
        <taxon>Burkholderiaceae</taxon>
        <taxon>Paraburkholderia</taxon>
    </lineage>
</organism>
<accession>A0A6I1Q2K5</accession>
<dbReference type="RefSeq" id="WP_018432875.1">
    <property type="nucleotide sequence ID" value="NZ_JACHDD010000015.1"/>
</dbReference>
<protein>
    <submittedName>
        <fullName evidence="1">ABC-type sugar transport system permease subunit</fullName>
    </submittedName>
</protein>
<dbReference type="AlphaFoldDB" id="A0A6I1Q2K5"/>
<dbReference type="Proteomes" id="UP000592780">
    <property type="component" value="Unassembled WGS sequence"/>
</dbReference>
<keyword evidence="1" id="KW-0813">Transport</keyword>
<sequence length="87" mass="9870">MELIDRMVPFYRKFMALPFFARRAIIFVASVVIWIFGAKLASMHVNEQLTVPILLAGCAGALWSSEIWRLWKVFAVVVVICLAVLKS</sequence>
<evidence type="ECO:0000313" key="1">
    <source>
        <dbReference type="EMBL" id="MBB5428796.1"/>
    </source>
</evidence>
<gene>
    <name evidence="1" type="ORF">HDG40_006991</name>
</gene>
<dbReference type="OrthoDB" id="9110447at2"/>
<comment type="caution">
    <text evidence="1">The sequence shown here is derived from an EMBL/GenBank/DDBJ whole genome shotgun (WGS) entry which is preliminary data.</text>
</comment>
<keyword evidence="1" id="KW-0762">Sugar transport</keyword>
<keyword evidence="2" id="KW-1185">Reference proteome</keyword>
<evidence type="ECO:0000313" key="2">
    <source>
        <dbReference type="Proteomes" id="UP000592780"/>
    </source>
</evidence>
<name>A0A6I1Q2K5_PARAM</name>
<dbReference type="EMBL" id="JACHDD010000015">
    <property type="protein sequence ID" value="MBB5428796.1"/>
    <property type="molecule type" value="Genomic_DNA"/>
</dbReference>
<proteinExistence type="predicted"/>